<keyword evidence="1" id="KW-0472">Membrane</keyword>
<sequence length="491" mass="58167">MEEFYEFFVLNEAVQEEDLEEGEILSEPEDQIVPILENQSEQIQDQMVPVQIAWYNSRKRKLKLSLDGFAYNLNYKNRKGVDFYYCDQRTSTGCKGSVSYVEEISAINSELYEFSEHNMEGKSKPIVDDKLKSISREVKDALPDMQSMTRGMRRHRTKNHDVMVEPLTFEEIKSENFGRYITGNGEKVFHLKITEPSKMLIFGCPSGFDLLRRCTVWSADATFKSVPMPKIFKQLLVIMGLYNGVFVPCVYVLMSKKKRVDDYLRIIEELPLSNDVEIVLIDFEKALIKAWKSAFVDMQLSTKCHGCRFHYSQALIRKLKKLKLINEYYEKGELFNLLRPLFLLAFVPENDVVLVYNICKREIQRIRPDVARFIRYFEETWIGYYKDGIWRRPRYEIELWNCQELFLNRIPITNNAVEAFHRAFRWALGVTYPCFDVFMTKLCNEYARVEYVLGIRIRDPIEHFYYDIVENYDDYRCVLSFFDAMIEVEPR</sequence>
<feature type="transmembrane region" description="Helical" evidence="1">
    <location>
        <begin position="235"/>
        <end position="254"/>
    </location>
</feature>
<accession>A0A914DZ39</accession>
<organism evidence="2 3">
    <name type="scientific">Acrobeloides nanus</name>
    <dbReference type="NCBI Taxonomy" id="290746"/>
    <lineage>
        <taxon>Eukaryota</taxon>
        <taxon>Metazoa</taxon>
        <taxon>Ecdysozoa</taxon>
        <taxon>Nematoda</taxon>
        <taxon>Chromadorea</taxon>
        <taxon>Rhabditida</taxon>
        <taxon>Tylenchina</taxon>
        <taxon>Cephalobomorpha</taxon>
        <taxon>Cephaloboidea</taxon>
        <taxon>Cephalobidae</taxon>
        <taxon>Acrobeloides</taxon>
    </lineage>
</organism>
<keyword evidence="2" id="KW-1185">Reference proteome</keyword>
<evidence type="ECO:0000256" key="1">
    <source>
        <dbReference type="SAM" id="Phobius"/>
    </source>
</evidence>
<dbReference type="Proteomes" id="UP000887540">
    <property type="component" value="Unplaced"/>
</dbReference>
<dbReference type="Gene3D" id="2.20.25.240">
    <property type="match status" value="1"/>
</dbReference>
<name>A0A914DZ39_9BILA</name>
<protein>
    <submittedName>
        <fullName evidence="3">MULE transposase domain-containing protein</fullName>
    </submittedName>
</protein>
<proteinExistence type="predicted"/>
<reference evidence="3" key="1">
    <citation type="submission" date="2022-11" db="UniProtKB">
        <authorList>
            <consortium name="WormBaseParasite"/>
        </authorList>
    </citation>
    <scope>IDENTIFICATION</scope>
</reference>
<dbReference type="AlphaFoldDB" id="A0A914DZ39"/>
<dbReference type="WBParaSite" id="ACRNAN_scaffold458.g19900.t1">
    <property type="protein sequence ID" value="ACRNAN_scaffold458.g19900.t1"/>
    <property type="gene ID" value="ACRNAN_scaffold458.g19900"/>
</dbReference>
<keyword evidence="1" id="KW-0812">Transmembrane</keyword>
<evidence type="ECO:0000313" key="3">
    <source>
        <dbReference type="WBParaSite" id="ACRNAN_scaffold458.g19900.t1"/>
    </source>
</evidence>
<evidence type="ECO:0000313" key="2">
    <source>
        <dbReference type="Proteomes" id="UP000887540"/>
    </source>
</evidence>
<keyword evidence="1" id="KW-1133">Transmembrane helix</keyword>